<gene>
    <name evidence="5" type="ORF">D3P05_18645</name>
</gene>
<keyword evidence="1" id="KW-0175">Coiled coil</keyword>
<evidence type="ECO:0000259" key="3">
    <source>
        <dbReference type="Pfam" id="PF13598"/>
    </source>
</evidence>
<dbReference type="OrthoDB" id="580912at2"/>
<dbReference type="AlphaFoldDB" id="A0A418ZZY9"/>
<feature type="coiled-coil region" evidence="1">
    <location>
        <begin position="179"/>
        <end position="206"/>
    </location>
</feature>
<evidence type="ECO:0000256" key="2">
    <source>
        <dbReference type="SAM" id="SignalP"/>
    </source>
</evidence>
<evidence type="ECO:0000259" key="4">
    <source>
        <dbReference type="Pfam" id="PF13600"/>
    </source>
</evidence>
<dbReference type="InterPro" id="IPR011935">
    <property type="entry name" value="CHP02231"/>
</dbReference>
<feature type="domain" description="DUF4140" evidence="4">
    <location>
        <begin position="32"/>
        <end position="118"/>
    </location>
</feature>
<reference evidence="6" key="1">
    <citation type="submission" date="2018-09" db="EMBL/GenBank/DDBJ databases">
        <title>Paracoccus onubensis nov. sp. a moderate halophilic bacterium isolated from Gruta de las Maravillas (Aracena, Spain).</title>
        <authorList>
            <person name="Jurado V."/>
            <person name="Gutierrez-Patricio S."/>
            <person name="Gonzalez-Pimentel J.L."/>
            <person name="Miller A.Z."/>
            <person name="Laiz L."/>
            <person name="Saiz-Jimenez C."/>
        </authorList>
    </citation>
    <scope>NUCLEOTIDE SEQUENCE [LARGE SCALE GENOMIC DNA]</scope>
    <source>
        <strain evidence="6">DSM 26381</strain>
    </source>
</reference>
<dbReference type="InterPro" id="IPR025554">
    <property type="entry name" value="DUF4140"/>
</dbReference>
<dbReference type="EMBL" id="QZEW01000101">
    <property type="protein sequence ID" value="RJL06065.1"/>
    <property type="molecule type" value="Genomic_DNA"/>
</dbReference>
<keyword evidence="2" id="KW-0732">Signal</keyword>
<dbReference type="Proteomes" id="UP000283587">
    <property type="component" value="Unassembled WGS sequence"/>
</dbReference>
<dbReference type="PANTHER" id="PTHR31005:SF8">
    <property type="entry name" value="DUF4139 DOMAIN-CONTAINING PROTEIN"/>
    <property type="match status" value="1"/>
</dbReference>
<evidence type="ECO:0000313" key="6">
    <source>
        <dbReference type="Proteomes" id="UP000283587"/>
    </source>
</evidence>
<protein>
    <submittedName>
        <fullName evidence="5">Mucoidy inhibitor MuiA family protein</fullName>
    </submittedName>
</protein>
<accession>A0A418ZZY9</accession>
<dbReference type="Pfam" id="PF13598">
    <property type="entry name" value="DUF4139"/>
    <property type="match status" value="1"/>
</dbReference>
<comment type="caution">
    <text evidence="5">The sequence shown here is derived from an EMBL/GenBank/DDBJ whole genome shotgun (WGS) entry which is preliminary data.</text>
</comment>
<dbReference type="RefSeq" id="WP_119900306.1">
    <property type="nucleotide sequence ID" value="NZ_QNRC01000007.1"/>
</dbReference>
<evidence type="ECO:0000313" key="5">
    <source>
        <dbReference type="EMBL" id="RJL06065.1"/>
    </source>
</evidence>
<dbReference type="InterPro" id="IPR037291">
    <property type="entry name" value="DUF4139"/>
</dbReference>
<organism evidence="5 6">
    <name type="scientific">Paracoccus siganidrum</name>
    <dbReference type="NCBI Taxonomy" id="1276757"/>
    <lineage>
        <taxon>Bacteria</taxon>
        <taxon>Pseudomonadati</taxon>
        <taxon>Pseudomonadota</taxon>
        <taxon>Alphaproteobacteria</taxon>
        <taxon>Rhodobacterales</taxon>
        <taxon>Paracoccaceae</taxon>
        <taxon>Paracoccus</taxon>
    </lineage>
</organism>
<dbReference type="Pfam" id="PF13600">
    <property type="entry name" value="DUF4140"/>
    <property type="match status" value="1"/>
</dbReference>
<keyword evidence="6" id="KW-1185">Reference proteome</keyword>
<sequence>MSFRHLFAATLCVAATPALADRIEAEPRTDHVTVFPQGASIRWNVDLAAAPAGTHQLVLPGLPAGIDPSSLRIEAEGARVGSVSLQTGRPEPGSADEPASVTEARARLREAQAALVDFDHGIALKRAESDGWRERAAMIRDLMRGDARVEADQLQDSVDQAGGMIADHLARAAEALREADLLETGREDIQRDIRRAEEALAAVLNDSARETLLVVVEKTDEAASLSLTGFTDAASWAPDYDLRLDRDAGRIEVERGLVVTQSSGIDWQDVTLTLSTARPSGQVAPTEVPVWMPSIFDPAKRSGGAAPDTPQRRIAPQMAYESMADAAAPVVANAQLASIGMTVAYDYPAPVTIRDGADAMRLKLDQKQLEAEVFAQVAPRFDDVAYVVAETGNTLGEPILPGQATLWLDGAMVGQAALALTAPGDDLELGFGPIDGITAELRIPDESRGERGLIRRSNAQEMTELLILRNLTDSEWPLRVVDRVPVSRQDDLKIDWSADPRPTETDPDGRRGVLYWQDPLPAGETREITLTTRMQWPEGMELSR</sequence>
<feature type="signal peptide" evidence="2">
    <location>
        <begin position="1"/>
        <end position="20"/>
    </location>
</feature>
<proteinExistence type="predicted"/>
<name>A0A418ZZY9_9RHOB</name>
<feature type="domain" description="DUF4139" evidence="3">
    <location>
        <begin position="225"/>
        <end position="538"/>
    </location>
</feature>
<dbReference type="PANTHER" id="PTHR31005">
    <property type="entry name" value="DUF4139 DOMAIN-CONTAINING PROTEIN"/>
    <property type="match status" value="1"/>
</dbReference>
<evidence type="ECO:0000256" key="1">
    <source>
        <dbReference type="SAM" id="Coils"/>
    </source>
</evidence>
<dbReference type="NCBIfam" id="TIGR02231">
    <property type="entry name" value="mucoidy inhibitor MuiA family protein"/>
    <property type="match status" value="1"/>
</dbReference>
<feature type="chain" id="PRO_5019487856" evidence="2">
    <location>
        <begin position="21"/>
        <end position="544"/>
    </location>
</feature>